<evidence type="ECO:0000256" key="1">
    <source>
        <dbReference type="ARBA" id="ARBA00023015"/>
    </source>
</evidence>
<evidence type="ECO:0000256" key="2">
    <source>
        <dbReference type="ARBA" id="ARBA00023125"/>
    </source>
</evidence>
<keyword evidence="1" id="KW-0805">Transcription regulation</keyword>
<dbReference type="PANTHER" id="PTHR33204">
    <property type="entry name" value="TRANSCRIPTIONAL REGULATOR, MARR FAMILY"/>
    <property type="match status" value="1"/>
</dbReference>
<evidence type="ECO:0000256" key="3">
    <source>
        <dbReference type="ARBA" id="ARBA00023163"/>
    </source>
</evidence>
<accession>A0ABQ6IFE8</accession>
<dbReference type="InterPro" id="IPR036388">
    <property type="entry name" value="WH-like_DNA-bd_sf"/>
</dbReference>
<keyword evidence="2" id="KW-0238">DNA-binding</keyword>
<evidence type="ECO:0000313" key="6">
    <source>
        <dbReference type="Proteomes" id="UP001157125"/>
    </source>
</evidence>
<name>A0ABQ6IFE8_9MICO</name>
<sequence>MALLILIALGEGPQRFGALRDRVDGVSERMLSQSLRTLERDGMITRTVHAEVPPRVDYALTELGGQVATRLRDLADVLEAAVPEVTEARARYDA</sequence>
<dbReference type="Proteomes" id="UP001157125">
    <property type="component" value="Unassembled WGS sequence"/>
</dbReference>
<dbReference type="PROSITE" id="PS51118">
    <property type="entry name" value="HTH_HXLR"/>
    <property type="match status" value="1"/>
</dbReference>
<dbReference type="Gene3D" id="1.10.10.10">
    <property type="entry name" value="Winged helix-like DNA-binding domain superfamily/Winged helix DNA-binding domain"/>
    <property type="match status" value="1"/>
</dbReference>
<feature type="domain" description="HTH hxlR-type" evidence="4">
    <location>
        <begin position="1"/>
        <end position="86"/>
    </location>
</feature>
<dbReference type="InterPro" id="IPR002577">
    <property type="entry name" value="HTH_HxlR"/>
</dbReference>
<dbReference type="InterPro" id="IPR036390">
    <property type="entry name" value="WH_DNA-bd_sf"/>
</dbReference>
<proteinExistence type="predicted"/>
<dbReference type="EMBL" id="BSUN01000001">
    <property type="protein sequence ID" value="GMA36623.1"/>
    <property type="molecule type" value="Genomic_DNA"/>
</dbReference>
<reference evidence="6" key="1">
    <citation type="journal article" date="2019" name="Int. J. Syst. Evol. Microbiol.">
        <title>The Global Catalogue of Microorganisms (GCM) 10K type strain sequencing project: providing services to taxonomists for standard genome sequencing and annotation.</title>
        <authorList>
            <consortium name="The Broad Institute Genomics Platform"/>
            <consortium name="The Broad Institute Genome Sequencing Center for Infectious Disease"/>
            <person name="Wu L."/>
            <person name="Ma J."/>
        </authorList>
    </citation>
    <scope>NUCLEOTIDE SEQUENCE [LARGE SCALE GENOMIC DNA]</scope>
    <source>
        <strain evidence="6">NBRC 112299</strain>
    </source>
</reference>
<organism evidence="5 6">
    <name type="scientific">Demequina litorisediminis</name>
    <dbReference type="NCBI Taxonomy" id="1849022"/>
    <lineage>
        <taxon>Bacteria</taxon>
        <taxon>Bacillati</taxon>
        <taxon>Actinomycetota</taxon>
        <taxon>Actinomycetes</taxon>
        <taxon>Micrococcales</taxon>
        <taxon>Demequinaceae</taxon>
        <taxon>Demequina</taxon>
    </lineage>
</organism>
<dbReference type="RefSeq" id="WP_284328669.1">
    <property type="nucleotide sequence ID" value="NZ_BSUN01000001.1"/>
</dbReference>
<gene>
    <name evidence="5" type="ORF">GCM10025876_28270</name>
</gene>
<keyword evidence="6" id="KW-1185">Reference proteome</keyword>
<dbReference type="PANTHER" id="PTHR33204:SF37">
    <property type="entry name" value="HTH-TYPE TRANSCRIPTIONAL REGULATOR YODB"/>
    <property type="match status" value="1"/>
</dbReference>
<protein>
    <submittedName>
        <fullName evidence="5">Transcriptional regulator</fullName>
    </submittedName>
</protein>
<evidence type="ECO:0000313" key="5">
    <source>
        <dbReference type="EMBL" id="GMA36623.1"/>
    </source>
</evidence>
<evidence type="ECO:0000259" key="4">
    <source>
        <dbReference type="PROSITE" id="PS51118"/>
    </source>
</evidence>
<comment type="caution">
    <text evidence="5">The sequence shown here is derived from an EMBL/GenBank/DDBJ whole genome shotgun (WGS) entry which is preliminary data.</text>
</comment>
<dbReference type="SUPFAM" id="SSF46785">
    <property type="entry name" value="Winged helix' DNA-binding domain"/>
    <property type="match status" value="1"/>
</dbReference>
<keyword evidence="3" id="KW-0804">Transcription</keyword>
<dbReference type="Pfam" id="PF01638">
    <property type="entry name" value="HxlR"/>
    <property type="match status" value="1"/>
</dbReference>